<dbReference type="Proteomes" id="UP000299102">
    <property type="component" value="Unassembled WGS sequence"/>
</dbReference>
<evidence type="ECO:0000313" key="2">
    <source>
        <dbReference type="Proteomes" id="UP000299102"/>
    </source>
</evidence>
<keyword evidence="2" id="KW-1185">Reference proteome</keyword>
<reference evidence="1 2" key="1">
    <citation type="journal article" date="2019" name="Commun. Biol.">
        <title>The bagworm genome reveals a unique fibroin gene that provides high tensile strength.</title>
        <authorList>
            <person name="Kono N."/>
            <person name="Nakamura H."/>
            <person name="Ohtoshi R."/>
            <person name="Tomita M."/>
            <person name="Numata K."/>
            <person name="Arakawa K."/>
        </authorList>
    </citation>
    <scope>NUCLEOTIDE SEQUENCE [LARGE SCALE GENOMIC DNA]</scope>
</reference>
<dbReference type="EMBL" id="BGZK01000616">
    <property type="protein sequence ID" value="GBP53129.1"/>
    <property type="molecule type" value="Genomic_DNA"/>
</dbReference>
<protein>
    <submittedName>
        <fullName evidence="1">Uncharacterized protein</fullName>
    </submittedName>
</protein>
<organism evidence="1 2">
    <name type="scientific">Eumeta variegata</name>
    <name type="common">Bagworm moth</name>
    <name type="synonym">Eumeta japonica</name>
    <dbReference type="NCBI Taxonomy" id="151549"/>
    <lineage>
        <taxon>Eukaryota</taxon>
        <taxon>Metazoa</taxon>
        <taxon>Ecdysozoa</taxon>
        <taxon>Arthropoda</taxon>
        <taxon>Hexapoda</taxon>
        <taxon>Insecta</taxon>
        <taxon>Pterygota</taxon>
        <taxon>Neoptera</taxon>
        <taxon>Endopterygota</taxon>
        <taxon>Lepidoptera</taxon>
        <taxon>Glossata</taxon>
        <taxon>Ditrysia</taxon>
        <taxon>Tineoidea</taxon>
        <taxon>Psychidae</taxon>
        <taxon>Oiketicinae</taxon>
        <taxon>Eumeta</taxon>
    </lineage>
</organism>
<dbReference type="AlphaFoldDB" id="A0A4C1WS39"/>
<name>A0A4C1WS39_EUMVA</name>
<comment type="caution">
    <text evidence="1">The sequence shown here is derived from an EMBL/GenBank/DDBJ whole genome shotgun (WGS) entry which is preliminary data.</text>
</comment>
<accession>A0A4C1WS39</accession>
<sequence length="145" mass="16827">MPPLVWPSPKVSITLAASPRWIGIQRGKSLKLIRTKTGVALFVPESLAQIRLCLTAPRARYFAGEWNKKIQLWRLLLLRYYFDGMLRHMWHPRLNSALFVRGSTLIHQVAYHLGDLIRRGKLAEISARQMISLRAWWCGNLPELR</sequence>
<evidence type="ECO:0000313" key="1">
    <source>
        <dbReference type="EMBL" id="GBP53129.1"/>
    </source>
</evidence>
<gene>
    <name evidence="1" type="ORF">EVAR_97133_1</name>
</gene>
<proteinExistence type="predicted"/>